<feature type="domain" description="Thioredoxin" evidence="13">
    <location>
        <begin position="30"/>
        <end position="175"/>
    </location>
</feature>
<dbReference type="Gene3D" id="3.40.30.10">
    <property type="entry name" value="Glutaredoxin"/>
    <property type="match status" value="1"/>
</dbReference>
<dbReference type="GO" id="GO:0005737">
    <property type="term" value="C:cytoplasm"/>
    <property type="evidence" value="ECO:0007669"/>
    <property type="project" value="TreeGrafter"/>
</dbReference>
<dbReference type="InterPro" id="IPR036249">
    <property type="entry name" value="Thioredoxin-like_sf"/>
</dbReference>
<gene>
    <name evidence="14" type="ORF">AW736_12790</name>
</gene>
<keyword evidence="7" id="KW-0676">Redox-active center</keyword>
<comment type="similarity">
    <text evidence="9">Belongs to the peroxiredoxin family. BCP/PrxQ subfamily.</text>
</comment>
<dbReference type="RefSeq" id="WP_084442229.1">
    <property type="nucleotide sequence ID" value="NZ_CP109796.1"/>
</dbReference>
<evidence type="ECO:0000313" key="15">
    <source>
        <dbReference type="Proteomes" id="UP000078486"/>
    </source>
</evidence>
<evidence type="ECO:0000256" key="6">
    <source>
        <dbReference type="ARBA" id="ARBA00023157"/>
    </source>
</evidence>
<keyword evidence="6" id="KW-1015">Disulfide bond</keyword>
<dbReference type="PANTHER" id="PTHR42801:SF4">
    <property type="entry name" value="AHPC_TSA FAMILY PROTEIN"/>
    <property type="match status" value="1"/>
</dbReference>
<dbReference type="GO" id="GO:0045454">
    <property type="term" value="P:cell redox homeostasis"/>
    <property type="evidence" value="ECO:0007669"/>
    <property type="project" value="TreeGrafter"/>
</dbReference>
<dbReference type="InterPro" id="IPR050924">
    <property type="entry name" value="Peroxiredoxin_BCP/PrxQ"/>
</dbReference>
<keyword evidence="5" id="KW-0560">Oxidoreductase</keyword>
<dbReference type="InterPro" id="IPR000866">
    <property type="entry name" value="AhpC/TSA"/>
</dbReference>
<dbReference type="OrthoDB" id="9812811at2"/>
<name>A0A178IIG9_9BACT</name>
<evidence type="ECO:0000256" key="9">
    <source>
        <dbReference type="ARBA" id="ARBA00038489"/>
    </source>
</evidence>
<keyword evidence="3" id="KW-0575">Peroxidase</keyword>
<dbReference type="EMBL" id="LRRQ01000089">
    <property type="protein sequence ID" value="OAM89548.1"/>
    <property type="molecule type" value="Genomic_DNA"/>
</dbReference>
<comment type="function">
    <text evidence="1">Thiol-specific peroxidase that catalyzes the reduction of hydrogen peroxide and organic hydroperoxides to water and alcohols, respectively. Plays a role in cell protection against oxidative stress by detoxifying peroxides and as sensor of hydrogen peroxide-mediated signaling events.</text>
</comment>
<dbReference type="SUPFAM" id="SSF52833">
    <property type="entry name" value="Thioredoxin-like"/>
    <property type="match status" value="1"/>
</dbReference>
<dbReference type="CDD" id="cd03017">
    <property type="entry name" value="PRX_BCP"/>
    <property type="match status" value="1"/>
</dbReference>
<accession>A0A178IIG9</accession>
<evidence type="ECO:0000256" key="4">
    <source>
        <dbReference type="ARBA" id="ARBA00022862"/>
    </source>
</evidence>
<comment type="caution">
    <text evidence="14">The sequence shown here is derived from an EMBL/GenBank/DDBJ whole genome shotgun (WGS) entry which is preliminary data.</text>
</comment>
<evidence type="ECO:0000256" key="12">
    <source>
        <dbReference type="SAM" id="SignalP"/>
    </source>
</evidence>
<dbReference type="EC" id="1.11.1.24" evidence="2"/>
<dbReference type="InterPro" id="IPR013766">
    <property type="entry name" value="Thioredoxin_domain"/>
</dbReference>
<evidence type="ECO:0000256" key="8">
    <source>
        <dbReference type="ARBA" id="ARBA00032824"/>
    </source>
</evidence>
<dbReference type="GO" id="GO:0034599">
    <property type="term" value="P:cellular response to oxidative stress"/>
    <property type="evidence" value="ECO:0007669"/>
    <property type="project" value="TreeGrafter"/>
</dbReference>
<evidence type="ECO:0000256" key="7">
    <source>
        <dbReference type="ARBA" id="ARBA00023284"/>
    </source>
</evidence>
<dbReference type="STRING" id="1184151.AW736_12790"/>
<dbReference type="GO" id="GO:0008379">
    <property type="term" value="F:thioredoxin peroxidase activity"/>
    <property type="evidence" value="ECO:0007669"/>
    <property type="project" value="TreeGrafter"/>
</dbReference>
<evidence type="ECO:0000256" key="10">
    <source>
        <dbReference type="ARBA" id="ARBA00042639"/>
    </source>
</evidence>
<sequence length="175" mass="18663">MKRAHFVFFPAAFAAVLLTMTANLHAAEPLKPGDPAPAVSATTDAGATLDLADVYSKNKYTLVYFYPKAFTPGCTAQGCSLRDAYDVLAEKGVAIIGVSTDSVEAQKKFKDDNHFQFTLLADTDKKVKTAFGVPGEARAARQAYLIKGGKIIYADHKGSTSKQADDILAALAVDQ</sequence>
<dbReference type="Proteomes" id="UP000078486">
    <property type="component" value="Unassembled WGS sequence"/>
</dbReference>
<organism evidence="14 15">
    <name type="scientific">Termitidicoccus mucosus</name>
    <dbReference type="NCBI Taxonomy" id="1184151"/>
    <lineage>
        <taxon>Bacteria</taxon>
        <taxon>Pseudomonadati</taxon>
        <taxon>Verrucomicrobiota</taxon>
        <taxon>Opitutia</taxon>
        <taxon>Opitutales</taxon>
        <taxon>Opitutaceae</taxon>
        <taxon>Termitidicoccus</taxon>
    </lineage>
</organism>
<dbReference type="PANTHER" id="PTHR42801">
    <property type="entry name" value="THIOREDOXIN-DEPENDENT PEROXIDE REDUCTASE"/>
    <property type="match status" value="1"/>
</dbReference>
<comment type="catalytic activity">
    <reaction evidence="11">
        <text>a hydroperoxide + [thioredoxin]-dithiol = an alcohol + [thioredoxin]-disulfide + H2O</text>
        <dbReference type="Rhea" id="RHEA:62620"/>
        <dbReference type="Rhea" id="RHEA-COMP:10698"/>
        <dbReference type="Rhea" id="RHEA-COMP:10700"/>
        <dbReference type="ChEBI" id="CHEBI:15377"/>
        <dbReference type="ChEBI" id="CHEBI:29950"/>
        <dbReference type="ChEBI" id="CHEBI:30879"/>
        <dbReference type="ChEBI" id="CHEBI:35924"/>
        <dbReference type="ChEBI" id="CHEBI:50058"/>
        <dbReference type="EC" id="1.11.1.24"/>
    </reaction>
</comment>
<feature type="signal peptide" evidence="12">
    <location>
        <begin position="1"/>
        <end position="26"/>
    </location>
</feature>
<reference evidence="14 15" key="1">
    <citation type="submission" date="2016-01" db="EMBL/GenBank/DDBJ databases">
        <title>High potential of lignocellulose degradation of a new Verrucomicrobia species.</title>
        <authorList>
            <person name="Wang Y."/>
            <person name="Shi Y."/>
            <person name="Qiu Z."/>
            <person name="Liu S."/>
            <person name="Yang H."/>
        </authorList>
    </citation>
    <scope>NUCLEOTIDE SEQUENCE [LARGE SCALE GENOMIC DNA]</scope>
    <source>
        <strain evidence="14 15">TSB47</strain>
    </source>
</reference>
<dbReference type="AlphaFoldDB" id="A0A178IIG9"/>
<dbReference type="PROSITE" id="PS51352">
    <property type="entry name" value="THIOREDOXIN_2"/>
    <property type="match status" value="1"/>
</dbReference>
<evidence type="ECO:0000256" key="11">
    <source>
        <dbReference type="ARBA" id="ARBA00049091"/>
    </source>
</evidence>
<evidence type="ECO:0000256" key="2">
    <source>
        <dbReference type="ARBA" id="ARBA00013017"/>
    </source>
</evidence>
<dbReference type="Pfam" id="PF00578">
    <property type="entry name" value="AhpC-TSA"/>
    <property type="match status" value="1"/>
</dbReference>
<keyword evidence="15" id="KW-1185">Reference proteome</keyword>
<keyword evidence="12" id="KW-0732">Signal</keyword>
<evidence type="ECO:0000256" key="3">
    <source>
        <dbReference type="ARBA" id="ARBA00022559"/>
    </source>
</evidence>
<feature type="chain" id="PRO_5008088901" description="thioredoxin-dependent peroxiredoxin" evidence="12">
    <location>
        <begin position="27"/>
        <end position="175"/>
    </location>
</feature>
<protein>
    <recommendedName>
        <fullName evidence="2">thioredoxin-dependent peroxiredoxin</fullName>
        <ecNumber evidence="2">1.11.1.24</ecNumber>
    </recommendedName>
    <alternativeName>
        <fullName evidence="8">Thioredoxin peroxidase</fullName>
    </alternativeName>
    <alternativeName>
        <fullName evidence="10">Thioredoxin-dependent peroxiredoxin Bcp</fullName>
    </alternativeName>
</protein>
<evidence type="ECO:0000259" key="13">
    <source>
        <dbReference type="PROSITE" id="PS51352"/>
    </source>
</evidence>
<evidence type="ECO:0000256" key="1">
    <source>
        <dbReference type="ARBA" id="ARBA00003330"/>
    </source>
</evidence>
<evidence type="ECO:0000256" key="5">
    <source>
        <dbReference type="ARBA" id="ARBA00023002"/>
    </source>
</evidence>
<proteinExistence type="inferred from homology"/>
<evidence type="ECO:0000313" key="14">
    <source>
        <dbReference type="EMBL" id="OAM89548.1"/>
    </source>
</evidence>
<keyword evidence="4" id="KW-0049">Antioxidant</keyword>